<reference evidence="1 2" key="1">
    <citation type="journal article" date="2018" name="Front. Microbiol.">
        <title>Conversion of Methionine to Cysteine in Lactobacillus paracasei Depends on the Highly Mobile cysK-ctl-cysE Gene Cluster.</title>
        <authorList>
            <person name="Wuthrich D."/>
            <person name="Irmler S."/>
            <person name="Berthoud H."/>
            <person name="Guggenbuhl B."/>
            <person name="Eugster E."/>
            <person name="Bruggmann R."/>
        </authorList>
    </citation>
    <scope>NUCLEOTIDE SEQUENCE [LARGE SCALE GENOMIC DNA]</scope>
    <source>
        <strain evidence="1 2">FAM6012</strain>
    </source>
</reference>
<accession>A0A8B3GNM5</accession>
<gene>
    <name evidence="1" type="ORF">FAM6012_01748</name>
</gene>
<evidence type="ECO:0000313" key="1">
    <source>
        <dbReference type="EMBL" id="RNE29963.1"/>
    </source>
</evidence>
<proteinExistence type="predicted"/>
<dbReference type="AlphaFoldDB" id="A0A8B3GNM5"/>
<organism evidence="1 2">
    <name type="scientific">Lacticaseibacillus paracasei</name>
    <name type="common">Lactobacillus paracasei</name>
    <dbReference type="NCBI Taxonomy" id="1597"/>
    <lineage>
        <taxon>Bacteria</taxon>
        <taxon>Bacillati</taxon>
        <taxon>Bacillota</taxon>
        <taxon>Bacilli</taxon>
        <taxon>Lactobacillales</taxon>
        <taxon>Lactobacillaceae</taxon>
        <taxon>Lacticaseibacillus</taxon>
    </lineage>
</organism>
<name>A0A8B3GNM5_LACPA</name>
<protein>
    <submittedName>
        <fullName evidence="1">Uncharacterized protein</fullName>
    </submittedName>
</protein>
<dbReference type="RefSeq" id="WP_018041435.1">
    <property type="nucleotide sequence ID" value="NZ_AQVS01000003.1"/>
</dbReference>
<sequence>MSNKIIRLESLSLMDHDDNRNDGGIFQTTRLIEVGHPYDEPHFKTVYDGSYRKLVERHSDRDVVSIDSIRSLCDSDGYCYIVRLKDGNELYLPIHAFIAETEEVADDDD</sequence>
<comment type="caution">
    <text evidence="1">The sequence shown here is derived from an EMBL/GenBank/DDBJ whole genome shotgun (WGS) entry which is preliminary data.</text>
</comment>
<dbReference type="EMBL" id="LKGI01000066">
    <property type="protein sequence ID" value="RNE29963.1"/>
    <property type="molecule type" value="Genomic_DNA"/>
</dbReference>
<evidence type="ECO:0000313" key="2">
    <source>
        <dbReference type="Proteomes" id="UP000284123"/>
    </source>
</evidence>
<dbReference type="Proteomes" id="UP000284123">
    <property type="component" value="Unassembled WGS sequence"/>
</dbReference>